<dbReference type="EMBL" id="UINC01201536">
    <property type="protein sequence ID" value="SVE20917.1"/>
    <property type="molecule type" value="Genomic_DNA"/>
</dbReference>
<gene>
    <name evidence="1" type="ORF">METZ01_LOCUS473771</name>
</gene>
<evidence type="ECO:0000313" key="1">
    <source>
        <dbReference type="EMBL" id="SVE20917.1"/>
    </source>
</evidence>
<feature type="non-terminal residue" evidence="1">
    <location>
        <position position="24"/>
    </location>
</feature>
<proteinExistence type="predicted"/>
<name>A0A383BL98_9ZZZZ</name>
<protein>
    <submittedName>
        <fullName evidence="1">Uncharacterized protein</fullName>
    </submittedName>
</protein>
<reference evidence="1" key="1">
    <citation type="submission" date="2018-05" db="EMBL/GenBank/DDBJ databases">
        <authorList>
            <person name="Lanie J.A."/>
            <person name="Ng W.-L."/>
            <person name="Kazmierczak K.M."/>
            <person name="Andrzejewski T.M."/>
            <person name="Davidsen T.M."/>
            <person name="Wayne K.J."/>
            <person name="Tettelin H."/>
            <person name="Glass J.I."/>
            <person name="Rusch D."/>
            <person name="Podicherti R."/>
            <person name="Tsui H.-C.T."/>
            <person name="Winkler M.E."/>
        </authorList>
    </citation>
    <scope>NUCLEOTIDE SEQUENCE</scope>
</reference>
<dbReference type="AlphaFoldDB" id="A0A383BL98"/>
<organism evidence="1">
    <name type="scientific">marine metagenome</name>
    <dbReference type="NCBI Taxonomy" id="408172"/>
    <lineage>
        <taxon>unclassified sequences</taxon>
        <taxon>metagenomes</taxon>
        <taxon>ecological metagenomes</taxon>
    </lineage>
</organism>
<sequence>MKTHSLGVGGGGIFPQLSCPAGVQ</sequence>
<accession>A0A383BL98</accession>